<keyword evidence="2" id="KW-0175">Coiled coil</keyword>
<dbReference type="SUPFAM" id="SSF57756">
    <property type="entry name" value="Retrovirus zinc finger-like domains"/>
    <property type="match status" value="1"/>
</dbReference>
<protein>
    <submittedName>
        <fullName evidence="5">DDE superfamily endonuclease domain-containing protein</fullName>
    </submittedName>
</protein>
<dbReference type="InterPro" id="IPR036875">
    <property type="entry name" value="Znf_CCHC_sf"/>
</dbReference>
<accession>A0A9P8MLV3</accession>
<evidence type="ECO:0000313" key="6">
    <source>
        <dbReference type="Proteomes" id="UP000824596"/>
    </source>
</evidence>
<keyword evidence="1" id="KW-0863">Zinc-finger</keyword>
<keyword evidence="1" id="KW-0862">Zinc</keyword>
<keyword evidence="5" id="KW-0255">Endonuclease</keyword>
<evidence type="ECO:0000313" key="5">
    <source>
        <dbReference type="EMBL" id="KAH0957707.1"/>
    </source>
</evidence>
<proteinExistence type="predicted"/>
<feature type="compositionally biased region" description="Polar residues" evidence="3">
    <location>
        <begin position="105"/>
        <end position="116"/>
    </location>
</feature>
<organism evidence="5 6">
    <name type="scientific">Hirsutella rhossiliensis</name>
    <dbReference type="NCBI Taxonomy" id="111463"/>
    <lineage>
        <taxon>Eukaryota</taxon>
        <taxon>Fungi</taxon>
        <taxon>Dikarya</taxon>
        <taxon>Ascomycota</taxon>
        <taxon>Pezizomycotina</taxon>
        <taxon>Sordariomycetes</taxon>
        <taxon>Hypocreomycetidae</taxon>
        <taxon>Hypocreales</taxon>
        <taxon>Ophiocordycipitaceae</taxon>
        <taxon>Hirsutella</taxon>
    </lineage>
</organism>
<name>A0A9P8MLV3_9HYPO</name>
<feature type="region of interest" description="Disordered" evidence="3">
    <location>
        <begin position="79"/>
        <end position="116"/>
    </location>
</feature>
<dbReference type="PROSITE" id="PS50158">
    <property type="entry name" value="ZF_CCHC"/>
    <property type="match status" value="1"/>
</dbReference>
<evidence type="ECO:0000259" key="4">
    <source>
        <dbReference type="PROSITE" id="PS50158"/>
    </source>
</evidence>
<evidence type="ECO:0000256" key="3">
    <source>
        <dbReference type="SAM" id="MobiDB-lite"/>
    </source>
</evidence>
<feature type="domain" description="CCHC-type" evidence="4">
    <location>
        <begin position="225"/>
        <end position="239"/>
    </location>
</feature>
<dbReference type="InterPro" id="IPR004875">
    <property type="entry name" value="DDE_SF_endonuclease_dom"/>
</dbReference>
<dbReference type="AlphaFoldDB" id="A0A9P8MLV3"/>
<dbReference type="GO" id="GO:0004519">
    <property type="term" value="F:endonuclease activity"/>
    <property type="evidence" value="ECO:0007669"/>
    <property type="project" value="UniProtKB-KW"/>
</dbReference>
<dbReference type="Gene3D" id="4.10.60.10">
    <property type="entry name" value="Zinc finger, CCHC-type"/>
    <property type="match status" value="1"/>
</dbReference>
<dbReference type="GO" id="GO:0008270">
    <property type="term" value="F:zinc ion binding"/>
    <property type="evidence" value="ECO:0007669"/>
    <property type="project" value="UniProtKB-KW"/>
</dbReference>
<keyword evidence="6" id="KW-1185">Reference proteome</keyword>
<keyword evidence="5" id="KW-0540">Nuclease</keyword>
<dbReference type="OrthoDB" id="5041117at2759"/>
<dbReference type="GeneID" id="68360326"/>
<feature type="coiled-coil region" evidence="2">
    <location>
        <begin position="153"/>
        <end position="180"/>
    </location>
</feature>
<evidence type="ECO:0000256" key="1">
    <source>
        <dbReference type="PROSITE-ProRule" id="PRU00047"/>
    </source>
</evidence>
<dbReference type="Pfam" id="PF03184">
    <property type="entry name" value="DDE_1"/>
    <property type="match status" value="1"/>
</dbReference>
<sequence>MPPHSSHILQPLDVGCFGPLKQAYGRQIEKKMRAGTSHITKEDFFPAFFAAFQEAMTEKNIQSSFRGAGIAPLDPDAVISRLDVKPRTPTPSEEGHGRPEPWVSKTPNNPTEASSQTDFIKGRISRHQNSSPTSIYEAVDRLSKGARGIMHQIALLKSENRILREENEILSRRRKAKKSRLRKGGSMTLSEGQDLQAQNEMDAQLRQEMRQNGGRKSRRVVKEQRCGVCGKTGHNARNCEIVVEMSEEDDSD</sequence>
<comment type="caution">
    <text evidence="5">The sequence shown here is derived from an EMBL/GenBank/DDBJ whole genome shotgun (WGS) entry which is preliminary data.</text>
</comment>
<gene>
    <name evidence="5" type="ORF">HRG_11198</name>
</gene>
<dbReference type="EMBL" id="JAIZPD010000019">
    <property type="protein sequence ID" value="KAH0957707.1"/>
    <property type="molecule type" value="Genomic_DNA"/>
</dbReference>
<dbReference type="RefSeq" id="XP_044715221.1">
    <property type="nucleotide sequence ID" value="XM_044869668.1"/>
</dbReference>
<dbReference type="Proteomes" id="UP000824596">
    <property type="component" value="Unassembled WGS sequence"/>
</dbReference>
<reference evidence="5" key="1">
    <citation type="submission" date="2021-09" db="EMBL/GenBank/DDBJ databases">
        <title>A high-quality genome of the endoparasitic fungus Hirsutella rhossiliensis with a comparison of Hirsutella genomes reveals transposable elements contributing to genome size variation.</title>
        <authorList>
            <person name="Lin R."/>
            <person name="Jiao Y."/>
            <person name="Sun X."/>
            <person name="Ling J."/>
            <person name="Xie B."/>
            <person name="Cheng X."/>
        </authorList>
    </citation>
    <scope>NUCLEOTIDE SEQUENCE</scope>
    <source>
        <strain evidence="5">HR02</strain>
    </source>
</reference>
<dbReference type="InterPro" id="IPR001878">
    <property type="entry name" value="Znf_CCHC"/>
</dbReference>
<evidence type="ECO:0000256" key="2">
    <source>
        <dbReference type="SAM" id="Coils"/>
    </source>
</evidence>
<dbReference type="GO" id="GO:0003676">
    <property type="term" value="F:nucleic acid binding"/>
    <property type="evidence" value="ECO:0007669"/>
    <property type="project" value="InterPro"/>
</dbReference>
<keyword evidence="5" id="KW-0378">Hydrolase</keyword>
<keyword evidence="1" id="KW-0479">Metal-binding</keyword>